<evidence type="ECO:0000256" key="9">
    <source>
        <dbReference type="HAMAP-Rule" id="MF_00772"/>
    </source>
</evidence>
<comment type="catalytic activity">
    <reaction evidence="1 9">
        <text>a 4-O-methyl-thymidine in DNA + L-cysteinyl-[protein] = a thymidine in DNA + S-methyl-L-cysteinyl-[protein]</text>
        <dbReference type="Rhea" id="RHEA:53428"/>
        <dbReference type="Rhea" id="RHEA-COMP:10131"/>
        <dbReference type="Rhea" id="RHEA-COMP:10132"/>
        <dbReference type="Rhea" id="RHEA-COMP:13555"/>
        <dbReference type="Rhea" id="RHEA-COMP:13556"/>
        <dbReference type="ChEBI" id="CHEBI:29950"/>
        <dbReference type="ChEBI" id="CHEBI:82612"/>
        <dbReference type="ChEBI" id="CHEBI:137386"/>
        <dbReference type="ChEBI" id="CHEBI:137387"/>
        <dbReference type="EC" id="2.1.1.63"/>
    </reaction>
</comment>
<keyword evidence="6 9" id="KW-0227">DNA damage</keyword>
<name>A0A552WMJ3_9MICO</name>
<keyword evidence="5 9" id="KW-0808">Transferase</keyword>
<comment type="miscellaneous">
    <text evidence="9">This enzyme catalyzes only one turnover and therefore is not strictly catalytic. According to one definition, an enzyme is a biocatalyst that acts repeatedly and over many reaction cycles.</text>
</comment>
<proteinExistence type="inferred from homology"/>
<dbReference type="InterPro" id="IPR008332">
    <property type="entry name" value="MethylG_MeTrfase_N"/>
</dbReference>
<dbReference type="SUPFAM" id="SSF53155">
    <property type="entry name" value="Methylated DNA-protein cysteine methyltransferase domain"/>
    <property type="match status" value="1"/>
</dbReference>
<dbReference type="Pfam" id="PF02870">
    <property type="entry name" value="Methyltransf_1N"/>
    <property type="match status" value="1"/>
</dbReference>
<dbReference type="GO" id="GO:0032259">
    <property type="term" value="P:methylation"/>
    <property type="evidence" value="ECO:0007669"/>
    <property type="project" value="UniProtKB-KW"/>
</dbReference>
<protein>
    <recommendedName>
        <fullName evidence="9">Methylated-DNA--protein-cysteine methyltransferase</fullName>
        <ecNumber evidence="9">2.1.1.63</ecNumber>
    </recommendedName>
    <alternativeName>
        <fullName evidence="9">6-O-methylguanine-DNA methyltransferase</fullName>
        <shortName evidence="9">MGMT</shortName>
    </alternativeName>
    <alternativeName>
        <fullName evidence="9">O-6-methylguanine-DNA-alkyltransferase</fullName>
    </alternativeName>
</protein>
<evidence type="ECO:0000256" key="5">
    <source>
        <dbReference type="ARBA" id="ARBA00022679"/>
    </source>
</evidence>
<feature type="active site" description="Nucleophile; methyl group acceptor" evidence="9">
    <location>
        <position position="127"/>
    </location>
</feature>
<feature type="domain" description="Methylated-DNA-[protein]-cysteine S-methyltransferase DNA binding" evidence="10">
    <location>
        <begin position="75"/>
        <end position="155"/>
    </location>
</feature>
<organism evidence="12 13">
    <name type="scientific">Georgenia yuyongxinii</name>
    <dbReference type="NCBI Taxonomy" id="2589797"/>
    <lineage>
        <taxon>Bacteria</taxon>
        <taxon>Bacillati</taxon>
        <taxon>Actinomycetota</taxon>
        <taxon>Actinomycetes</taxon>
        <taxon>Micrococcales</taxon>
        <taxon>Bogoriellaceae</taxon>
        <taxon>Georgenia</taxon>
    </lineage>
</organism>
<evidence type="ECO:0000313" key="12">
    <source>
        <dbReference type="EMBL" id="TRW43960.1"/>
    </source>
</evidence>
<dbReference type="PANTHER" id="PTHR10815">
    <property type="entry name" value="METHYLATED-DNA--PROTEIN-CYSTEINE METHYLTRANSFERASE"/>
    <property type="match status" value="1"/>
</dbReference>
<evidence type="ECO:0000313" key="13">
    <source>
        <dbReference type="Proteomes" id="UP000318693"/>
    </source>
</evidence>
<evidence type="ECO:0000256" key="6">
    <source>
        <dbReference type="ARBA" id="ARBA00022763"/>
    </source>
</evidence>
<dbReference type="AlphaFoldDB" id="A0A552WMJ3"/>
<dbReference type="Gene3D" id="3.30.160.70">
    <property type="entry name" value="Methylated DNA-protein cysteine methyltransferase domain"/>
    <property type="match status" value="1"/>
</dbReference>
<dbReference type="EMBL" id="VJXR01000059">
    <property type="protein sequence ID" value="TRW43960.1"/>
    <property type="molecule type" value="Genomic_DNA"/>
</dbReference>
<dbReference type="InterPro" id="IPR036217">
    <property type="entry name" value="MethylDNA_cys_MeTrfase_DNAb"/>
</dbReference>
<dbReference type="Gene3D" id="1.10.10.10">
    <property type="entry name" value="Winged helix-like DNA-binding domain superfamily/Winged helix DNA-binding domain"/>
    <property type="match status" value="1"/>
</dbReference>
<evidence type="ECO:0000256" key="1">
    <source>
        <dbReference type="ARBA" id="ARBA00001286"/>
    </source>
</evidence>
<dbReference type="PROSITE" id="PS00374">
    <property type="entry name" value="MGMT"/>
    <property type="match status" value="1"/>
</dbReference>
<keyword evidence="7 9" id="KW-0234">DNA repair</keyword>
<dbReference type="PANTHER" id="PTHR10815:SF5">
    <property type="entry name" value="METHYLATED-DNA--PROTEIN-CYSTEINE METHYLTRANSFERASE"/>
    <property type="match status" value="1"/>
</dbReference>
<dbReference type="Pfam" id="PF01035">
    <property type="entry name" value="DNA_binding_1"/>
    <property type="match status" value="1"/>
</dbReference>
<comment type="similarity">
    <text evidence="2 9">Belongs to the MGMT family.</text>
</comment>
<comment type="caution">
    <text evidence="12">The sequence shown here is derived from an EMBL/GenBank/DDBJ whole genome shotgun (WGS) entry which is preliminary data.</text>
</comment>
<dbReference type="SUPFAM" id="SSF46767">
    <property type="entry name" value="Methylated DNA-protein cysteine methyltransferase, C-terminal domain"/>
    <property type="match status" value="1"/>
</dbReference>
<comment type="function">
    <text evidence="9">Involved in the cellular defense against the biological effects of O6-methylguanine (O6-MeG) and O4-methylthymine (O4-MeT) in DNA. Repairs the methylated nucleobase in DNA by stoichiometrically transferring the methyl group to a cysteine residue in the enzyme. This is a suicide reaction: the enzyme is irreversibly inactivated.</text>
</comment>
<dbReference type="InterPro" id="IPR014048">
    <property type="entry name" value="MethylDNA_cys_MeTrfase_DNA-bd"/>
</dbReference>
<accession>A0A552WMJ3</accession>
<comment type="subcellular location">
    <subcellularLocation>
        <location evidence="9">Cytoplasm</location>
    </subcellularLocation>
</comment>
<dbReference type="HAMAP" id="MF_00772">
    <property type="entry name" value="OGT"/>
    <property type="match status" value="1"/>
</dbReference>
<dbReference type="GO" id="GO:0006307">
    <property type="term" value="P:DNA alkylation repair"/>
    <property type="evidence" value="ECO:0007669"/>
    <property type="project" value="UniProtKB-UniRule"/>
</dbReference>
<keyword evidence="4 9" id="KW-0489">Methyltransferase</keyword>
<sequence length="165" mass="17923">MTYALVDSPIGPLTVVGEDDALSGLYMHQGRHVPDVAGFGQRDDAAHPAARRQLAEYFAGERQQFTVPLRPRGSEFQRTVWSALAEIPYGQTCSYGELTARLGLTPQAVRAVAGANGRNPISILLPCHRVIGADGRLTGYAGGLPRKQFLLDLERPPAAREQLLF</sequence>
<evidence type="ECO:0000256" key="3">
    <source>
        <dbReference type="ARBA" id="ARBA00022490"/>
    </source>
</evidence>
<comment type="catalytic activity">
    <reaction evidence="8 9">
        <text>a 6-O-methyl-2'-deoxyguanosine in DNA + L-cysteinyl-[protein] = S-methyl-L-cysteinyl-[protein] + a 2'-deoxyguanosine in DNA</text>
        <dbReference type="Rhea" id="RHEA:24000"/>
        <dbReference type="Rhea" id="RHEA-COMP:10131"/>
        <dbReference type="Rhea" id="RHEA-COMP:10132"/>
        <dbReference type="Rhea" id="RHEA-COMP:11367"/>
        <dbReference type="Rhea" id="RHEA-COMP:11368"/>
        <dbReference type="ChEBI" id="CHEBI:29950"/>
        <dbReference type="ChEBI" id="CHEBI:82612"/>
        <dbReference type="ChEBI" id="CHEBI:85445"/>
        <dbReference type="ChEBI" id="CHEBI:85448"/>
        <dbReference type="EC" id="2.1.1.63"/>
    </reaction>
</comment>
<gene>
    <name evidence="12" type="ORF">FJ693_15565</name>
</gene>
<evidence type="ECO:0000256" key="4">
    <source>
        <dbReference type="ARBA" id="ARBA00022603"/>
    </source>
</evidence>
<dbReference type="NCBIfam" id="TIGR00589">
    <property type="entry name" value="ogt"/>
    <property type="match status" value="1"/>
</dbReference>
<keyword evidence="13" id="KW-1185">Reference proteome</keyword>
<dbReference type="GO" id="GO:0003908">
    <property type="term" value="F:methylated-DNA-[protein]-cysteine S-methyltransferase activity"/>
    <property type="evidence" value="ECO:0007669"/>
    <property type="project" value="UniProtKB-UniRule"/>
</dbReference>
<keyword evidence="3 9" id="KW-0963">Cytoplasm</keyword>
<evidence type="ECO:0000259" key="11">
    <source>
        <dbReference type="Pfam" id="PF02870"/>
    </source>
</evidence>
<dbReference type="Proteomes" id="UP000318693">
    <property type="component" value="Unassembled WGS sequence"/>
</dbReference>
<evidence type="ECO:0000259" key="10">
    <source>
        <dbReference type="Pfam" id="PF01035"/>
    </source>
</evidence>
<dbReference type="InterPro" id="IPR023546">
    <property type="entry name" value="MGMT"/>
</dbReference>
<evidence type="ECO:0000256" key="7">
    <source>
        <dbReference type="ARBA" id="ARBA00023204"/>
    </source>
</evidence>
<dbReference type="InterPro" id="IPR001497">
    <property type="entry name" value="MethylDNA_cys_MeTrfase_AS"/>
</dbReference>
<dbReference type="InterPro" id="IPR036631">
    <property type="entry name" value="MGMT_N_sf"/>
</dbReference>
<evidence type="ECO:0000256" key="8">
    <source>
        <dbReference type="ARBA" id="ARBA00049348"/>
    </source>
</evidence>
<dbReference type="CDD" id="cd06445">
    <property type="entry name" value="ATase"/>
    <property type="match status" value="1"/>
</dbReference>
<reference evidence="12 13" key="1">
    <citation type="submission" date="2019-07" db="EMBL/GenBank/DDBJ databases">
        <title>Georgenia wutianyii sp. nov. and Georgenia *** sp. nov. isolated from plateau pika (Ochotona curzoniae) in the Qinghai-Tibet plateau of China.</title>
        <authorList>
            <person name="Tian Z."/>
        </authorList>
    </citation>
    <scope>NUCLEOTIDE SEQUENCE [LARGE SCALE GENOMIC DNA]</scope>
    <source>
        <strain evidence="12 13">Z446</strain>
    </source>
</reference>
<dbReference type="GO" id="GO:0005737">
    <property type="term" value="C:cytoplasm"/>
    <property type="evidence" value="ECO:0007669"/>
    <property type="project" value="UniProtKB-SubCell"/>
</dbReference>
<evidence type="ECO:0000256" key="2">
    <source>
        <dbReference type="ARBA" id="ARBA00008711"/>
    </source>
</evidence>
<feature type="domain" description="Methylguanine DNA methyltransferase ribonuclease-like" evidence="11">
    <location>
        <begin position="1"/>
        <end position="71"/>
    </location>
</feature>
<dbReference type="RefSeq" id="WP_143419386.1">
    <property type="nucleotide sequence ID" value="NZ_VJXR01000059.1"/>
</dbReference>
<dbReference type="EC" id="2.1.1.63" evidence="9"/>
<dbReference type="FunFam" id="1.10.10.10:FF:000214">
    <property type="entry name" value="Methylated-DNA--protein-cysteine methyltransferase"/>
    <property type="match status" value="1"/>
</dbReference>
<dbReference type="InterPro" id="IPR036388">
    <property type="entry name" value="WH-like_DNA-bd_sf"/>
</dbReference>